<dbReference type="GO" id="GO:0005886">
    <property type="term" value="C:plasma membrane"/>
    <property type="evidence" value="ECO:0007669"/>
    <property type="project" value="UniProtKB-SubCell"/>
</dbReference>
<dbReference type="PANTHER" id="PTHR30572">
    <property type="entry name" value="MEMBRANE COMPONENT OF TRANSPORTER-RELATED"/>
    <property type="match status" value="1"/>
</dbReference>
<dbReference type="AlphaFoldDB" id="A0A8J3YSF6"/>
<proteinExistence type="inferred from homology"/>
<reference evidence="10" key="1">
    <citation type="submission" date="2021-01" db="EMBL/GenBank/DDBJ databases">
        <title>Whole genome shotgun sequence of Virgisporangium aliadipatigenens NBRC 105644.</title>
        <authorList>
            <person name="Komaki H."/>
            <person name="Tamura T."/>
        </authorList>
    </citation>
    <scope>NUCLEOTIDE SEQUENCE</scope>
    <source>
        <strain evidence="10">NBRC 105644</strain>
    </source>
</reference>
<comment type="similarity">
    <text evidence="6">Belongs to the ABC-4 integral membrane protein family.</text>
</comment>
<accession>A0A8J3YSF6</accession>
<comment type="subcellular location">
    <subcellularLocation>
        <location evidence="1">Cell membrane</location>
        <topology evidence="1">Multi-pass membrane protein</topology>
    </subcellularLocation>
</comment>
<dbReference type="Pfam" id="PF12704">
    <property type="entry name" value="MacB_PCD"/>
    <property type="match status" value="1"/>
</dbReference>
<organism evidence="10 11">
    <name type="scientific">Virgisporangium aliadipatigenens</name>
    <dbReference type="NCBI Taxonomy" id="741659"/>
    <lineage>
        <taxon>Bacteria</taxon>
        <taxon>Bacillati</taxon>
        <taxon>Actinomycetota</taxon>
        <taxon>Actinomycetes</taxon>
        <taxon>Micromonosporales</taxon>
        <taxon>Micromonosporaceae</taxon>
        <taxon>Virgisporangium</taxon>
    </lineage>
</organism>
<dbReference type="Pfam" id="PF02687">
    <property type="entry name" value="FtsX"/>
    <property type="match status" value="1"/>
</dbReference>
<dbReference type="InterPro" id="IPR050250">
    <property type="entry name" value="Macrolide_Exporter_MacB"/>
</dbReference>
<evidence type="ECO:0000256" key="6">
    <source>
        <dbReference type="ARBA" id="ARBA00038076"/>
    </source>
</evidence>
<dbReference type="Proteomes" id="UP000619260">
    <property type="component" value="Unassembled WGS sequence"/>
</dbReference>
<name>A0A8J3YSF6_9ACTN</name>
<feature type="transmembrane region" description="Helical" evidence="7">
    <location>
        <begin position="354"/>
        <end position="374"/>
    </location>
</feature>
<evidence type="ECO:0000259" key="9">
    <source>
        <dbReference type="Pfam" id="PF12704"/>
    </source>
</evidence>
<keyword evidence="3 7" id="KW-0812">Transmembrane</keyword>
<keyword evidence="2" id="KW-1003">Cell membrane</keyword>
<dbReference type="InterPro" id="IPR003838">
    <property type="entry name" value="ABC3_permease_C"/>
</dbReference>
<keyword evidence="5 7" id="KW-0472">Membrane</keyword>
<evidence type="ECO:0000256" key="1">
    <source>
        <dbReference type="ARBA" id="ARBA00004651"/>
    </source>
</evidence>
<evidence type="ECO:0000313" key="11">
    <source>
        <dbReference type="Proteomes" id="UP000619260"/>
    </source>
</evidence>
<evidence type="ECO:0000256" key="4">
    <source>
        <dbReference type="ARBA" id="ARBA00022989"/>
    </source>
</evidence>
<evidence type="ECO:0000256" key="7">
    <source>
        <dbReference type="SAM" id="Phobius"/>
    </source>
</evidence>
<dbReference type="PANTHER" id="PTHR30572:SF4">
    <property type="entry name" value="ABC TRANSPORTER PERMEASE YTRF"/>
    <property type="match status" value="1"/>
</dbReference>
<sequence>MRPADVLRVGMSGLRARRLRVFLSALGITIGIAAMIGVVGISASSRADLDRQLSRMGTNMLTAAPTEGRAGGEAKLPETAVPMVARLDTVESVSAVGLVARTPVYRNEHIPAVETGGMSVYAARLDLLATLRVGMTAGHWLTEPGVRFPTVVLGAEAARILGLDAVDVDTQVVLGGQRFTVVGIAARTMLAPELDVAAFVGWSTARERLGFDGHPTGVYVRVRPDAVTSTRSLLGRTISPAAPYEVKVTRPSDLLAARAATDRTFQGLMLGLGAVALLVGGIGVANTMVISVLERRAEIGLRRALGATKGQVRLQFLVESLLLSGLGGLGGVLCGVLATAGYASTRDWTAVVPAWATAGGLAATLAIGAIAGLYPAVRAARQPPTQALTG</sequence>
<comment type="caution">
    <text evidence="10">The sequence shown here is derived from an EMBL/GenBank/DDBJ whole genome shotgun (WGS) entry which is preliminary data.</text>
</comment>
<evidence type="ECO:0000256" key="3">
    <source>
        <dbReference type="ARBA" id="ARBA00022692"/>
    </source>
</evidence>
<keyword evidence="4 7" id="KW-1133">Transmembrane helix</keyword>
<dbReference type="GO" id="GO:0022857">
    <property type="term" value="F:transmembrane transporter activity"/>
    <property type="evidence" value="ECO:0007669"/>
    <property type="project" value="TreeGrafter"/>
</dbReference>
<feature type="transmembrane region" description="Helical" evidence="7">
    <location>
        <begin position="268"/>
        <end position="293"/>
    </location>
</feature>
<feature type="transmembrane region" description="Helical" evidence="7">
    <location>
        <begin position="21"/>
        <end position="43"/>
    </location>
</feature>
<evidence type="ECO:0000256" key="5">
    <source>
        <dbReference type="ARBA" id="ARBA00023136"/>
    </source>
</evidence>
<feature type="domain" description="ABC3 transporter permease C-terminal" evidence="8">
    <location>
        <begin position="272"/>
        <end position="384"/>
    </location>
</feature>
<feature type="domain" description="MacB-like periplasmic core" evidence="9">
    <location>
        <begin position="22"/>
        <end position="227"/>
    </location>
</feature>
<protein>
    <submittedName>
        <fullName evidence="10">ABC transporter permease</fullName>
    </submittedName>
</protein>
<evidence type="ECO:0000256" key="2">
    <source>
        <dbReference type="ARBA" id="ARBA00022475"/>
    </source>
</evidence>
<evidence type="ECO:0000313" key="10">
    <source>
        <dbReference type="EMBL" id="GIJ49110.1"/>
    </source>
</evidence>
<gene>
    <name evidence="10" type="ORF">Val02_59960</name>
</gene>
<dbReference type="EMBL" id="BOPF01000024">
    <property type="protein sequence ID" value="GIJ49110.1"/>
    <property type="molecule type" value="Genomic_DNA"/>
</dbReference>
<feature type="transmembrane region" description="Helical" evidence="7">
    <location>
        <begin position="314"/>
        <end position="342"/>
    </location>
</feature>
<dbReference type="InterPro" id="IPR025857">
    <property type="entry name" value="MacB_PCD"/>
</dbReference>
<evidence type="ECO:0000259" key="8">
    <source>
        <dbReference type="Pfam" id="PF02687"/>
    </source>
</evidence>
<keyword evidence="11" id="KW-1185">Reference proteome</keyword>